<protein>
    <submittedName>
        <fullName evidence="2">Uncharacterized protein</fullName>
    </submittedName>
</protein>
<accession>A0A368ZB27</accession>
<name>A0A368ZB27_9FLAO</name>
<evidence type="ECO:0000256" key="1">
    <source>
        <dbReference type="SAM" id="MobiDB-lite"/>
    </source>
</evidence>
<feature type="region of interest" description="Disordered" evidence="1">
    <location>
        <begin position="47"/>
        <end position="68"/>
    </location>
</feature>
<reference evidence="2 3" key="1">
    <citation type="submission" date="2018-07" db="EMBL/GenBank/DDBJ databases">
        <title>Genomic Encyclopedia of Type Strains, Phase III (KMG-III): the genomes of soil and plant-associated and newly described type strains.</title>
        <authorList>
            <person name="Whitman W."/>
        </authorList>
    </citation>
    <scope>NUCLEOTIDE SEQUENCE [LARGE SCALE GENOMIC DNA]</scope>
    <source>
        <strain evidence="2 3">CECT 7958</strain>
    </source>
</reference>
<sequence length="68" mass="7814">MDFSNFQRFDSISKIKMGANRLFFRLIFFSTEDFFIKTDKIRLQSSDLFDGDSPAPPLGCGQGIRRVS</sequence>
<proteinExistence type="predicted"/>
<dbReference type="AlphaFoldDB" id="A0A368ZB27"/>
<keyword evidence="3" id="KW-1185">Reference proteome</keyword>
<organism evidence="2 3">
    <name type="scientific">Winogradskyella arenosi</name>
    <dbReference type="NCBI Taxonomy" id="533325"/>
    <lineage>
        <taxon>Bacteria</taxon>
        <taxon>Pseudomonadati</taxon>
        <taxon>Bacteroidota</taxon>
        <taxon>Flavobacteriia</taxon>
        <taxon>Flavobacteriales</taxon>
        <taxon>Flavobacteriaceae</taxon>
        <taxon>Winogradskyella</taxon>
    </lineage>
</organism>
<gene>
    <name evidence="2" type="ORF">DFQ08_106142</name>
</gene>
<comment type="caution">
    <text evidence="2">The sequence shown here is derived from an EMBL/GenBank/DDBJ whole genome shotgun (WGS) entry which is preliminary data.</text>
</comment>
<evidence type="ECO:0000313" key="3">
    <source>
        <dbReference type="Proteomes" id="UP000253436"/>
    </source>
</evidence>
<dbReference type="EMBL" id="QPJO01000006">
    <property type="protein sequence ID" value="RCW90035.1"/>
    <property type="molecule type" value="Genomic_DNA"/>
</dbReference>
<dbReference type="RefSeq" id="WP_147269485.1">
    <property type="nucleotide sequence ID" value="NZ_QPJO01000006.1"/>
</dbReference>
<evidence type="ECO:0000313" key="2">
    <source>
        <dbReference type="EMBL" id="RCW90035.1"/>
    </source>
</evidence>
<dbReference type="Proteomes" id="UP000253436">
    <property type="component" value="Unassembled WGS sequence"/>
</dbReference>